<dbReference type="EMBL" id="GBRH01222875">
    <property type="protein sequence ID" value="JAD75020.1"/>
    <property type="molecule type" value="Transcribed_RNA"/>
</dbReference>
<dbReference type="GO" id="GO:0051726">
    <property type="term" value="P:regulation of cell cycle"/>
    <property type="evidence" value="ECO:0007669"/>
    <property type="project" value="TreeGrafter"/>
</dbReference>
<dbReference type="PANTHER" id="PTHR21689:SF5">
    <property type="entry name" value="PROTEIN ALWAYS EARLY 1-RELATED"/>
    <property type="match status" value="1"/>
</dbReference>
<evidence type="ECO:0000313" key="1">
    <source>
        <dbReference type="EMBL" id="JAD75020.1"/>
    </source>
</evidence>
<sequence length="259" mass="28659">MLGSLPADFARPFSIGQQVIVRHRGSRELCDGKVVMVERDCCKIQFDNPDLGVDLVKYTDRMPANWLDNLPDSVRSSSLSYNVQNLLETEHIQNLEQSGNCEHTRNGVSISELPEKSTCDDSIQSSGFPDSDELELYITAFVQSSQSQASQIVDEVRQVISEGNDSQDGEAGTWNQATQLPSNLILNCIATILAIKRLADSRHPPANMVGVLERFTSMLRPICSENLAIYKDIEKHISINSQLLALMPTALGETCFPCN</sequence>
<reference evidence="1" key="2">
    <citation type="journal article" date="2015" name="Data Brief">
        <title>Shoot transcriptome of the giant reed, Arundo donax.</title>
        <authorList>
            <person name="Barrero R.A."/>
            <person name="Guerrero F.D."/>
            <person name="Moolhuijzen P."/>
            <person name="Goolsby J.A."/>
            <person name="Tidwell J."/>
            <person name="Bellgard S.E."/>
            <person name="Bellgard M.I."/>
        </authorList>
    </citation>
    <scope>NUCLEOTIDE SEQUENCE</scope>
    <source>
        <tissue evidence="1">Shoot tissue taken approximately 20 cm above the soil surface</tissue>
    </source>
</reference>
<dbReference type="PANTHER" id="PTHR21689">
    <property type="entry name" value="LIN-9"/>
    <property type="match status" value="1"/>
</dbReference>
<reference evidence="1" key="1">
    <citation type="submission" date="2014-09" db="EMBL/GenBank/DDBJ databases">
        <authorList>
            <person name="Magalhaes I.L.F."/>
            <person name="Oliveira U."/>
            <person name="Santos F.R."/>
            <person name="Vidigal T.H.D.A."/>
            <person name="Brescovit A.D."/>
            <person name="Santos A.J."/>
        </authorList>
    </citation>
    <scope>NUCLEOTIDE SEQUENCE</scope>
    <source>
        <tissue evidence="1">Shoot tissue taken approximately 20 cm above the soil surface</tissue>
    </source>
</reference>
<dbReference type="InterPro" id="IPR010561">
    <property type="entry name" value="LIN-9/ALY1"/>
</dbReference>
<protein>
    <submittedName>
        <fullName evidence="1">Uncharacterized protein</fullName>
    </submittedName>
</protein>
<dbReference type="GO" id="GO:0003677">
    <property type="term" value="F:DNA binding"/>
    <property type="evidence" value="ECO:0007669"/>
    <property type="project" value="TreeGrafter"/>
</dbReference>
<organism evidence="1">
    <name type="scientific">Arundo donax</name>
    <name type="common">Giant reed</name>
    <name type="synonym">Donax arundinaceus</name>
    <dbReference type="NCBI Taxonomy" id="35708"/>
    <lineage>
        <taxon>Eukaryota</taxon>
        <taxon>Viridiplantae</taxon>
        <taxon>Streptophyta</taxon>
        <taxon>Embryophyta</taxon>
        <taxon>Tracheophyta</taxon>
        <taxon>Spermatophyta</taxon>
        <taxon>Magnoliopsida</taxon>
        <taxon>Liliopsida</taxon>
        <taxon>Poales</taxon>
        <taxon>Poaceae</taxon>
        <taxon>PACMAD clade</taxon>
        <taxon>Arundinoideae</taxon>
        <taxon>Arundineae</taxon>
        <taxon>Arundo</taxon>
    </lineage>
</organism>
<dbReference type="GO" id="GO:0005654">
    <property type="term" value="C:nucleoplasm"/>
    <property type="evidence" value="ECO:0007669"/>
    <property type="project" value="TreeGrafter"/>
</dbReference>
<accession>A0A0A9CNP1</accession>
<dbReference type="AlphaFoldDB" id="A0A0A9CNP1"/>
<dbReference type="GO" id="GO:0006351">
    <property type="term" value="P:DNA-templated transcription"/>
    <property type="evidence" value="ECO:0007669"/>
    <property type="project" value="InterPro"/>
</dbReference>
<name>A0A0A9CNP1_ARUDO</name>
<dbReference type="GO" id="GO:0017053">
    <property type="term" value="C:transcription repressor complex"/>
    <property type="evidence" value="ECO:0007669"/>
    <property type="project" value="InterPro"/>
</dbReference>
<dbReference type="GO" id="GO:0006357">
    <property type="term" value="P:regulation of transcription by RNA polymerase II"/>
    <property type="evidence" value="ECO:0007669"/>
    <property type="project" value="TreeGrafter"/>
</dbReference>
<proteinExistence type="predicted"/>